<feature type="domain" description="Dynein heavy chain AAA module D4" evidence="2">
    <location>
        <begin position="3"/>
        <end position="63"/>
    </location>
</feature>
<dbReference type="InterPro" id="IPR024317">
    <property type="entry name" value="Dynein_heavy_chain_D4_dom"/>
</dbReference>
<dbReference type="GO" id="GO:0045505">
    <property type="term" value="F:dynein intermediate chain binding"/>
    <property type="evidence" value="ECO:0007669"/>
    <property type="project" value="InterPro"/>
</dbReference>
<comment type="similarity">
    <text evidence="1">Belongs to the dynein heavy chain family.</text>
</comment>
<accession>A0A1X7SUD5</accession>
<dbReference type="GO" id="GO:0051959">
    <property type="term" value="F:dynein light intermediate chain binding"/>
    <property type="evidence" value="ECO:0007669"/>
    <property type="project" value="InterPro"/>
</dbReference>
<sequence length="64" mass="7469">MHRLVNNTSIDWFTAWPRQALHAVANQFLAKVVEHVVHVHLSVGQYSKEFLAKLRRINHVTPKK</sequence>
<dbReference type="EnsemblMetazoa" id="Aqu2.1.05764_001">
    <property type="protein sequence ID" value="Aqu2.1.05764_001"/>
    <property type="gene ID" value="Aqu2.1.05764"/>
</dbReference>
<reference evidence="3" key="1">
    <citation type="submission" date="2017-05" db="UniProtKB">
        <authorList>
            <consortium name="EnsemblMetazoa"/>
        </authorList>
    </citation>
    <scope>IDENTIFICATION</scope>
</reference>
<dbReference type="InParanoid" id="A0A1X7SUD5"/>
<organism evidence="3">
    <name type="scientific">Amphimedon queenslandica</name>
    <name type="common">Sponge</name>
    <dbReference type="NCBI Taxonomy" id="400682"/>
    <lineage>
        <taxon>Eukaryota</taxon>
        <taxon>Metazoa</taxon>
        <taxon>Porifera</taxon>
        <taxon>Demospongiae</taxon>
        <taxon>Heteroscleromorpha</taxon>
        <taxon>Haplosclerida</taxon>
        <taxon>Niphatidae</taxon>
        <taxon>Amphimedon</taxon>
    </lineage>
</organism>
<proteinExistence type="inferred from homology"/>
<protein>
    <recommendedName>
        <fullName evidence="2">Dynein heavy chain AAA module D4 domain-containing protein</fullName>
    </recommendedName>
</protein>
<dbReference type="Pfam" id="PF12780">
    <property type="entry name" value="AAA_8"/>
    <property type="match status" value="1"/>
</dbReference>
<evidence type="ECO:0000313" key="3">
    <source>
        <dbReference type="EnsemblMetazoa" id="Aqu2.1.05764_001"/>
    </source>
</evidence>
<dbReference type="AlphaFoldDB" id="A0A1X7SUD5"/>
<evidence type="ECO:0000259" key="2">
    <source>
        <dbReference type="Pfam" id="PF12780"/>
    </source>
</evidence>
<dbReference type="eggNOG" id="KOG3595">
    <property type="taxonomic scope" value="Eukaryota"/>
</dbReference>
<dbReference type="GO" id="GO:0030286">
    <property type="term" value="C:dynein complex"/>
    <property type="evidence" value="ECO:0007669"/>
    <property type="project" value="InterPro"/>
</dbReference>
<dbReference type="GO" id="GO:0007018">
    <property type="term" value="P:microtubule-based movement"/>
    <property type="evidence" value="ECO:0007669"/>
    <property type="project" value="InterPro"/>
</dbReference>
<dbReference type="STRING" id="400682.A0A1X7SUD5"/>
<evidence type="ECO:0000256" key="1">
    <source>
        <dbReference type="ARBA" id="ARBA00008887"/>
    </source>
</evidence>
<dbReference type="InterPro" id="IPR026983">
    <property type="entry name" value="DHC"/>
</dbReference>
<name>A0A1X7SUD5_AMPQE</name>
<dbReference type="PANTHER" id="PTHR22878">
    <property type="entry name" value="DYNEIN HEAVY CHAIN 6, AXONEMAL-LIKE-RELATED"/>
    <property type="match status" value="1"/>
</dbReference>
<dbReference type="PANTHER" id="PTHR22878:SF63">
    <property type="entry name" value="DYNEIN AXONEMAL HEAVY CHAIN 10"/>
    <property type="match status" value="1"/>
</dbReference>